<gene>
    <name evidence="1" type="ORF">CARUB_v10003827mg</name>
</gene>
<organism evidence="1 2">
    <name type="scientific">Capsella rubella</name>
    <dbReference type="NCBI Taxonomy" id="81985"/>
    <lineage>
        <taxon>Eukaryota</taxon>
        <taxon>Viridiplantae</taxon>
        <taxon>Streptophyta</taxon>
        <taxon>Embryophyta</taxon>
        <taxon>Tracheophyta</taxon>
        <taxon>Spermatophyta</taxon>
        <taxon>Magnoliopsida</taxon>
        <taxon>eudicotyledons</taxon>
        <taxon>Gunneridae</taxon>
        <taxon>Pentapetalae</taxon>
        <taxon>rosids</taxon>
        <taxon>malvids</taxon>
        <taxon>Brassicales</taxon>
        <taxon>Brassicaceae</taxon>
        <taxon>Camelineae</taxon>
        <taxon>Capsella</taxon>
    </lineage>
</organism>
<accession>R0FKU5</accession>
<name>R0FKU5_9BRAS</name>
<proteinExistence type="predicted"/>
<evidence type="ECO:0000313" key="1">
    <source>
        <dbReference type="EMBL" id="EOA23057.1"/>
    </source>
</evidence>
<reference evidence="2" key="1">
    <citation type="journal article" date="2013" name="Nat. Genet.">
        <title>The Capsella rubella genome and the genomic consequences of rapid mating system evolution.</title>
        <authorList>
            <person name="Slotte T."/>
            <person name="Hazzouri K.M."/>
            <person name="Agren J.A."/>
            <person name="Koenig D."/>
            <person name="Maumus F."/>
            <person name="Guo Y.L."/>
            <person name="Steige K."/>
            <person name="Platts A.E."/>
            <person name="Escobar J.S."/>
            <person name="Newman L.K."/>
            <person name="Wang W."/>
            <person name="Mandakova T."/>
            <person name="Vello E."/>
            <person name="Smith L.M."/>
            <person name="Henz S.R."/>
            <person name="Steffen J."/>
            <person name="Takuno S."/>
            <person name="Brandvain Y."/>
            <person name="Coop G."/>
            <person name="Andolfatto P."/>
            <person name="Hu T.T."/>
            <person name="Blanchette M."/>
            <person name="Clark R.M."/>
            <person name="Quesneville H."/>
            <person name="Nordborg M."/>
            <person name="Gaut B.S."/>
            <person name="Lysak M.A."/>
            <person name="Jenkins J."/>
            <person name="Grimwood J."/>
            <person name="Chapman J."/>
            <person name="Prochnik S."/>
            <person name="Shu S."/>
            <person name="Rokhsar D."/>
            <person name="Schmutz J."/>
            <person name="Weigel D."/>
            <person name="Wright S.I."/>
        </authorList>
    </citation>
    <scope>NUCLEOTIDE SEQUENCE [LARGE SCALE GENOMIC DNA]</scope>
    <source>
        <strain evidence="2">cv. Monte Gargano</strain>
    </source>
</reference>
<dbReference type="AlphaFoldDB" id="R0FKU5"/>
<sequence>MGHPLPPSSATPPSRRGWWSRPIVTPPAQPDCKSNCNECTLCLTPCCGGILTFIAVWICLGNFIFNAHCDAKFSIQSIAISPSSATWHVDFLVKSPSSRFLIFYGGDETAVRLGPLHAAVLNTSHARKSSSHTDFSVDFVAEGNSTDAVSEQLQIKLRANHNVYAFHPEPGHIDITCYIELFADSVSVSSSNWRVGLIATSPVSDCEISLRALKSSLIRGDQVISNSSSEFFGQFVTGNKIDVVFQNVVMPAVIGDVIWDFRVQVWSAVDTHVRFGNGFLMVSCPDIPVKFTTDTAGNVMGSLLGNIRRCDYIYQKKLA</sequence>
<evidence type="ECO:0000313" key="2">
    <source>
        <dbReference type="Proteomes" id="UP000029121"/>
    </source>
</evidence>
<dbReference type="EMBL" id="KB870810">
    <property type="protein sequence ID" value="EOA23057.1"/>
    <property type="molecule type" value="Genomic_DNA"/>
</dbReference>
<keyword evidence="2" id="KW-1185">Reference proteome</keyword>
<dbReference type="Proteomes" id="UP000029121">
    <property type="component" value="Unassembled WGS sequence"/>
</dbReference>
<protein>
    <submittedName>
        <fullName evidence="1">Uncharacterized protein</fullName>
    </submittedName>
</protein>